<reference evidence="1 2" key="1">
    <citation type="journal article" date="2020" name="Nature">
        <title>Isolation of an archaeon at the prokaryote-eukaryote interface.</title>
        <authorList>
            <person name="Imachi H."/>
            <person name="Nobu M.K."/>
            <person name="Nakahara N."/>
            <person name="Morono Y."/>
            <person name="Ogawara M."/>
            <person name="Takaki Y."/>
            <person name="Takano Y."/>
            <person name="Uematsu K."/>
            <person name="Ikuta T."/>
            <person name="Ito M."/>
            <person name="Matsui Y."/>
            <person name="Miyazaki M."/>
            <person name="Murata K."/>
            <person name="Saito Y."/>
            <person name="Sakai S."/>
            <person name="Song C."/>
            <person name="Tasumi E."/>
            <person name="Yamanaka Y."/>
            <person name="Yamaguchi T."/>
            <person name="Kamagata Y."/>
            <person name="Tamaki H."/>
            <person name="Takai K."/>
        </authorList>
    </citation>
    <scope>NUCLEOTIDE SEQUENCE [LARGE SCALE GENOMIC DNA]</scope>
    <source>
        <strain evidence="1 2">MK-D1</strain>
    </source>
</reference>
<evidence type="ECO:0000313" key="2">
    <source>
        <dbReference type="Proteomes" id="UP000321408"/>
    </source>
</evidence>
<accession>A0A5B9DBI0</accession>
<keyword evidence="2" id="KW-1185">Reference proteome</keyword>
<dbReference type="Proteomes" id="UP000321408">
    <property type="component" value="Chromosome"/>
</dbReference>
<evidence type="ECO:0008006" key="3">
    <source>
        <dbReference type="Google" id="ProtNLM"/>
    </source>
</evidence>
<dbReference type="RefSeq" id="WP_147663485.1">
    <property type="nucleotide sequence ID" value="NZ_CP042905.2"/>
</dbReference>
<gene>
    <name evidence="1" type="ORF">DSAG12_02439</name>
</gene>
<proteinExistence type="predicted"/>
<dbReference type="EMBL" id="CP042905">
    <property type="protein sequence ID" value="QEE16609.1"/>
    <property type="molecule type" value="Genomic_DNA"/>
</dbReference>
<evidence type="ECO:0000313" key="1">
    <source>
        <dbReference type="EMBL" id="QEE16609.1"/>
    </source>
</evidence>
<organism evidence="1 2">
    <name type="scientific">Promethearchaeum syntrophicum</name>
    <dbReference type="NCBI Taxonomy" id="2594042"/>
    <lineage>
        <taxon>Archaea</taxon>
        <taxon>Promethearchaeati</taxon>
        <taxon>Promethearchaeota</taxon>
        <taxon>Promethearchaeia</taxon>
        <taxon>Promethearchaeales</taxon>
        <taxon>Promethearchaeaceae</taxon>
        <taxon>Promethearchaeum</taxon>
    </lineage>
</organism>
<dbReference type="GeneID" id="41330425"/>
<dbReference type="KEGG" id="psyt:DSAG12_02439"/>
<dbReference type="AlphaFoldDB" id="A0A5B9DBI0"/>
<reference evidence="1 2" key="2">
    <citation type="journal article" date="2024" name="Int. J. Syst. Evol. Microbiol.">
        <title>Promethearchaeum syntrophicum gen. nov., sp. nov., an anaerobic, obligately syntrophic archaeon, the first isolate of the lineage 'Asgard' archaea, and proposal of the new archaeal phylum Promethearchaeota phyl. nov. and kingdom Promethearchaeati regn. nov.</title>
        <authorList>
            <person name="Imachi H."/>
            <person name="Nobu M.K."/>
            <person name="Kato S."/>
            <person name="Takaki Y."/>
            <person name="Miyazaki M."/>
            <person name="Miyata M."/>
            <person name="Ogawara M."/>
            <person name="Saito Y."/>
            <person name="Sakai S."/>
            <person name="Tahara Y.O."/>
            <person name="Takano Y."/>
            <person name="Tasumi E."/>
            <person name="Uematsu K."/>
            <person name="Yoshimura T."/>
            <person name="Itoh T."/>
            <person name="Ohkuma M."/>
            <person name="Takai K."/>
        </authorList>
    </citation>
    <scope>NUCLEOTIDE SEQUENCE [LARGE SCALE GENOMIC DNA]</scope>
    <source>
        <strain evidence="1 2">MK-D1</strain>
    </source>
</reference>
<protein>
    <recommendedName>
        <fullName evidence="3">Flagellin N-methylase</fullName>
    </recommendedName>
</protein>
<sequence>MPKDILELVRDFNYLVKDAISGPNCIDPKVCHGDCCFIHIDIPRILAQHYIEKGWASKEDFKRGSTFSFEINVDLDILKCVFFSKEVNGCSLHITGMKPPQCWVYPTGLDPDKVNTSCKKAGGWFINDSVSVRNAKNILSDYVSMCQAEAIEENSPDKINRRLQALSTEKFDTLTPSSIAGIEDDWDRFKILIGEGYNLGVRSFCSKIDCGIEYFECPVVCEPLKKKLLKFLSEKLSHFIQQNGFKSQYTFMELKGQN</sequence>
<name>A0A5B9DBI0_9ARCH</name>